<dbReference type="InParanoid" id="A0A554MVI7"/>
<dbReference type="Proteomes" id="UP000319894">
    <property type="component" value="Unassembled WGS sequence"/>
</dbReference>
<dbReference type="PRINTS" id="PR00080">
    <property type="entry name" value="SDRFAMILY"/>
</dbReference>
<dbReference type="PANTHER" id="PTHR42760:SF124">
    <property type="entry name" value="SHORT-CHAIN DEHYDROGENASE_REDUCTASE"/>
    <property type="match status" value="1"/>
</dbReference>
<dbReference type="EMBL" id="QMDX01000017">
    <property type="protein sequence ID" value="TSD09144.1"/>
    <property type="molecule type" value="Genomic_DNA"/>
</dbReference>
<keyword evidence="4" id="KW-1185">Reference proteome</keyword>
<reference evidence="3 4" key="1">
    <citation type="submission" date="2018-06" db="EMBL/GenBank/DDBJ databases">
        <title>Natronomonas sp. F16-60 a new haloarchaeon isolated from a solar saltern of Isla Cristina, Huelva, Spain.</title>
        <authorList>
            <person name="Duran-Viseras A."/>
            <person name="Sanchez-Porro C."/>
            <person name="Ventosa A."/>
        </authorList>
    </citation>
    <scope>NUCLEOTIDE SEQUENCE [LARGE SCALE GENOMIC DNA]</scope>
    <source>
        <strain evidence="3 4">F16-60</strain>
    </source>
</reference>
<name>A0A554MVI7_9EURY</name>
<evidence type="ECO:0000313" key="3">
    <source>
        <dbReference type="EMBL" id="TSD09144.1"/>
    </source>
</evidence>
<dbReference type="PROSITE" id="PS00061">
    <property type="entry name" value="ADH_SHORT"/>
    <property type="match status" value="1"/>
</dbReference>
<organism evidence="3 4">
    <name type="scientific">Haloglomus irregulare</name>
    <dbReference type="NCBI Taxonomy" id="2234134"/>
    <lineage>
        <taxon>Archaea</taxon>
        <taxon>Methanobacteriati</taxon>
        <taxon>Methanobacteriota</taxon>
        <taxon>Stenosarchaea group</taxon>
        <taxon>Halobacteria</taxon>
        <taxon>Halobacteriales</taxon>
        <taxon>Natronomonadaceae</taxon>
        <taxon>Haloglomus</taxon>
    </lineage>
</organism>
<proteinExistence type="inferred from homology"/>
<feature type="domain" description="Ketoreductase" evidence="2">
    <location>
        <begin position="7"/>
        <end position="189"/>
    </location>
</feature>
<dbReference type="InterPro" id="IPR020904">
    <property type="entry name" value="Sc_DH/Rdtase_CS"/>
</dbReference>
<dbReference type="RefSeq" id="WP_144263318.1">
    <property type="nucleotide sequence ID" value="NZ_QMDX01000017.1"/>
</dbReference>
<dbReference type="Gene3D" id="3.40.50.720">
    <property type="entry name" value="NAD(P)-binding Rossmann-like Domain"/>
    <property type="match status" value="1"/>
</dbReference>
<dbReference type="FunFam" id="3.40.50.720:FF:000084">
    <property type="entry name" value="Short-chain dehydrogenase reductase"/>
    <property type="match status" value="1"/>
</dbReference>
<dbReference type="InterPro" id="IPR036291">
    <property type="entry name" value="NAD(P)-bd_dom_sf"/>
</dbReference>
<evidence type="ECO:0000256" key="1">
    <source>
        <dbReference type="ARBA" id="ARBA00006484"/>
    </source>
</evidence>
<dbReference type="InterPro" id="IPR002347">
    <property type="entry name" value="SDR_fam"/>
</dbReference>
<dbReference type="NCBIfam" id="NF005559">
    <property type="entry name" value="PRK07231.1"/>
    <property type="match status" value="1"/>
</dbReference>
<comment type="similarity">
    <text evidence="1">Belongs to the short-chain dehydrogenases/reductases (SDR) family.</text>
</comment>
<gene>
    <name evidence="3" type="ORF">DP107_16975</name>
</gene>
<dbReference type="InterPro" id="IPR057326">
    <property type="entry name" value="KR_dom"/>
</dbReference>
<dbReference type="Pfam" id="PF13561">
    <property type="entry name" value="adh_short_C2"/>
    <property type="match status" value="1"/>
</dbReference>
<dbReference type="GO" id="GO:0016616">
    <property type="term" value="F:oxidoreductase activity, acting on the CH-OH group of donors, NAD or NADP as acceptor"/>
    <property type="evidence" value="ECO:0007669"/>
    <property type="project" value="TreeGrafter"/>
</dbReference>
<dbReference type="AlphaFoldDB" id="A0A554MVI7"/>
<evidence type="ECO:0000259" key="2">
    <source>
        <dbReference type="SMART" id="SM00822"/>
    </source>
</evidence>
<dbReference type="PRINTS" id="PR00081">
    <property type="entry name" value="GDHRDH"/>
</dbReference>
<dbReference type="OrthoDB" id="24596at2157"/>
<evidence type="ECO:0000313" key="4">
    <source>
        <dbReference type="Proteomes" id="UP000319894"/>
    </source>
</evidence>
<accession>A0A554MVI7</accession>
<sequence length="256" mass="26484">MSLLTDSTAVVTGGASGNGRAIALAFAEHGADVVIADLQREPRTGGEPTDERVRTETDTRATFVECDVSASEDLRAAVAAADVFGGIDIMVNNAGIIRETPFLEITEAEFEQVLNVNLKGVFFGAQAAAEVMVEEGEGCIINLSSVAGIHGATNNATYCASKGGVRLLTYSLAAELGPEGVRVNAIHPGYIETAMLTEDVALAGGDAREALEERVPQGRLGRPEDVAGAAVYLASDLADYINGESLVVDGGNVSTV</sequence>
<protein>
    <submittedName>
        <fullName evidence="3">3-ketoacyl-ACP reductase</fullName>
    </submittedName>
</protein>
<dbReference type="PANTHER" id="PTHR42760">
    <property type="entry name" value="SHORT-CHAIN DEHYDROGENASES/REDUCTASES FAMILY MEMBER"/>
    <property type="match status" value="1"/>
</dbReference>
<comment type="caution">
    <text evidence="3">The sequence shown here is derived from an EMBL/GenBank/DDBJ whole genome shotgun (WGS) entry which is preliminary data.</text>
</comment>
<dbReference type="SUPFAM" id="SSF51735">
    <property type="entry name" value="NAD(P)-binding Rossmann-fold domains"/>
    <property type="match status" value="1"/>
</dbReference>
<dbReference type="SMART" id="SM00822">
    <property type="entry name" value="PKS_KR"/>
    <property type="match status" value="1"/>
</dbReference>